<gene>
    <name evidence="1" type="ORF">B9Z44_05955</name>
</gene>
<evidence type="ECO:0000313" key="2">
    <source>
        <dbReference type="Proteomes" id="UP000251341"/>
    </source>
</evidence>
<evidence type="ECO:0000313" key="1">
    <source>
        <dbReference type="EMBL" id="PUE59153.1"/>
    </source>
</evidence>
<sequence>MTASQAQATLASDWAQKTTGTVDGSGYSAKYWAGQAAGSAAAVTANTVIPADVFTGDGVKTDFTISRPVGYPGALMVTVAGVPQAPLDAYTTPATTTLRFSSAPANGVVISVRYLDKEAQSGAAAAEEWANKTSGPVSGSTEYSAKYYAQSIAASAATASQQATSAANSAAASAGSATASANSATASATSATQAQSYMSQAQGYAAAAGGSSVAPQVFTGNGSATDFSLSTAASSVHKLIVTVNYVVQDSLDAYVLVNSGATLRFTSAPAASARIVVRYI</sequence>
<name>A0A315EMT3_9BURK</name>
<dbReference type="AlphaFoldDB" id="A0A315EMT3"/>
<reference evidence="1 2" key="1">
    <citation type="submission" date="2017-04" db="EMBL/GenBank/DDBJ databases">
        <title>Unexpected and diverse lifestyles within the genus Limnohabitans.</title>
        <authorList>
            <person name="Kasalicky V."/>
            <person name="Mehrshad M."/>
            <person name="Andrei S.-A."/>
            <person name="Salcher M."/>
            <person name="Kratochvilova H."/>
            <person name="Simek K."/>
            <person name="Ghai R."/>
        </authorList>
    </citation>
    <scope>NUCLEOTIDE SEQUENCE [LARGE SCALE GENOMIC DNA]</scope>
    <source>
        <strain evidence="1 2">MWH-C5</strain>
    </source>
</reference>
<proteinExistence type="predicted"/>
<organism evidence="1 2">
    <name type="scientific">Limnohabitans curvus</name>
    <dbReference type="NCBI Taxonomy" id="323423"/>
    <lineage>
        <taxon>Bacteria</taxon>
        <taxon>Pseudomonadati</taxon>
        <taxon>Pseudomonadota</taxon>
        <taxon>Betaproteobacteria</taxon>
        <taxon>Burkholderiales</taxon>
        <taxon>Comamonadaceae</taxon>
        <taxon>Limnohabitans</taxon>
    </lineage>
</organism>
<dbReference type="EMBL" id="NESP01000001">
    <property type="protein sequence ID" value="PUE59153.1"/>
    <property type="molecule type" value="Genomic_DNA"/>
</dbReference>
<keyword evidence="2" id="KW-1185">Reference proteome</keyword>
<comment type="caution">
    <text evidence="1">The sequence shown here is derived from an EMBL/GenBank/DDBJ whole genome shotgun (WGS) entry which is preliminary data.</text>
</comment>
<dbReference type="Proteomes" id="UP000251341">
    <property type="component" value="Unassembled WGS sequence"/>
</dbReference>
<dbReference type="RefSeq" id="WP_146180590.1">
    <property type="nucleotide sequence ID" value="NZ_NESP01000001.1"/>
</dbReference>
<accession>A0A315EMT3</accession>
<protein>
    <submittedName>
        <fullName evidence="1">Uncharacterized protein</fullName>
    </submittedName>
</protein>